<evidence type="ECO:0000256" key="3">
    <source>
        <dbReference type="PROSITE-ProRule" id="PRU00191"/>
    </source>
</evidence>
<accession>A0A2P6MVG6</accession>
<sequence length="1250" mass="140809">MSTNTTDLLKTLETVSRRCDLMLEFLNAKAAEESKINLSEYIRSIQYVLLVIEEYQRTDKDERPIIETNITDASLNLYLYLEHICLPEFKRTFSRVLLSHRLCTPLDNLHIELYKEAALIQHTLRNNIRRSRDSSQGGGCLNIFFRKKKEEEVPPPDKRKYSFLPEHTTFSHFIRDEEGRQFWQDSFEGRLMVKWDVFLTALSNVCNPIDEKDAVPLAYVMDPSRTGFVSVFRFSNFIQIFKPLRQCVERLKSFQGYMSHDEVTRLLNGMPSGTYVTRLSKSKPGEIIISHVDENGNVHNILVEAYEGGFRTTNTSLVKTGSTLTELMESYKSLAVGFTNELPAREYFFGSIHDEEASHLLRKEIEGTFLVRFDGTYIAVSFLNQNREVMHYRGVHYEMGEYFFSGHTSTRYARIDEVLSTLSDVKHPLSFSTFDPLQPKFEYQSSDRDWTQRRLATPSVNQRADFAVGTQRTVKPPQSPIYHSPSLAPACDLLLLNASVHTLIVDRSARVIITVQLKNNSGHPQDTSYTFPLSKSAVVSSFRAESGGRIIRSVVHEKGKAIQGCEEVSGNIPCLLEQDSDVSFKCLLGPLDPNKNITLTLIYVTALTVSEDAISFDLPTFEKIPKISFSADIHTVSPPVDVEANCPLTLQDRRATASITWRDTFFMRIIVADIFKSPGRVEKNGKGGRVASFTFHPDLRRTEEEEQGQINTEIIFLLDCSDSMNGTPMQKVNQTMELLLRALPRSCYFNVFNFGSTHRSLWPASVKYNDENFAQAMEANKKRKADLGGTELYKPLESIFNQPPLEGLSRQVFLLTDGGVNNSDAVVSLALKDSHLTRIFTFGIGNSVDEKLVSQLAKVTNGECELIPAINMEAAIMRQVNRALRPGLTNVSITRSIDNLTLEQLMIDWGHIRNLASVRQTPYHLPPLFSGDEMTVYLRLSDQELLPLQDHRVTATLRGKAGDKDWSQQVTVNMDQVTETKEDEFILTRLYGRSLIDSLLVGRSHLHRTNGFLIDRSTNVIRESTDVSLETGVVSRQTAFVAVEENNGRMTAQIQQSNDLTSFIQQAPLYQVQASSSPSGTNSLYDALPSFNSPPTSPKKATMTASQESEAVYGVLPSVSLPSPIRSATSSPAMASESLYTNINSTQFGLSRILNNQAPTGHFEKTVLSVLRLDVDQMNKSLPGDGDTMDIFITAVVVTYLDEKMRADKDTWSLSVRKARDWMKKAAREKGTDIQRFHSAAHEFVKNTFG</sequence>
<keyword evidence="3" id="KW-0727">SH2 domain</keyword>
<dbReference type="PANTHER" id="PTHR45737:SF6">
    <property type="entry name" value="VON WILLEBRAND FACTOR A DOMAIN-CONTAINING PROTEIN 5A"/>
    <property type="match status" value="1"/>
</dbReference>
<evidence type="ECO:0000259" key="5">
    <source>
        <dbReference type="PROSITE" id="PS50234"/>
    </source>
</evidence>
<proteinExistence type="predicted"/>
<dbReference type="OrthoDB" id="1729737at2759"/>
<keyword evidence="2" id="KW-0106">Calcium</keyword>
<evidence type="ECO:0000313" key="9">
    <source>
        <dbReference type="Proteomes" id="UP000241769"/>
    </source>
</evidence>
<dbReference type="SUPFAM" id="SSF53300">
    <property type="entry name" value="vWA-like"/>
    <property type="match status" value="1"/>
</dbReference>
<evidence type="ECO:0000259" key="7">
    <source>
        <dbReference type="PROSITE" id="PS51506"/>
    </source>
</evidence>
<dbReference type="GO" id="GO:0001784">
    <property type="term" value="F:phosphotyrosine residue binding"/>
    <property type="evidence" value="ECO:0007669"/>
    <property type="project" value="InterPro"/>
</dbReference>
<dbReference type="Gene3D" id="3.30.505.10">
    <property type="entry name" value="SH2 domain"/>
    <property type="match status" value="2"/>
</dbReference>
<dbReference type="PROSITE" id="PS50001">
    <property type="entry name" value="SH2"/>
    <property type="match status" value="2"/>
</dbReference>
<dbReference type="InterPro" id="IPR002035">
    <property type="entry name" value="VWF_A"/>
</dbReference>
<dbReference type="GO" id="GO:0005509">
    <property type="term" value="F:calcium ion binding"/>
    <property type="evidence" value="ECO:0007669"/>
    <property type="project" value="InterPro"/>
</dbReference>
<organism evidence="8 9">
    <name type="scientific">Planoprotostelium fungivorum</name>
    <dbReference type="NCBI Taxonomy" id="1890364"/>
    <lineage>
        <taxon>Eukaryota</taxon>
        <taxon>Amoebozoa</taxon>
        <taxon>Evosea</taxon>
        <taxon>Variosea</taxon>
        <taxon>Cavosteliida</taxon>
        <taxon>Cavosteliaceae</taxon>
        <taxon>Planoprotostelium</taxon>
    </lineage>
</organism>
<dbReference type="Pfam" id="PF08487">
    <property type="entry name" value="VIT"/>
    <property type="match status" value="1"/>
</dbReference>
<dbReference type="InterPro" id="IPR013694">
    <property type="entry name" value="VIT"/>
</dbReference>
<dbReference type="PROSITE" id="PS51468">
    <property type="entry name" value="VIT"/>
    <property type="match status" value="1"/>
</dbReference>
<dbReference type="InParanoid" id="A0A2P6MVG6"/>
<dbReference type="PROSITE" id="PS51506">
    <property type="entry name" value="CBL_PTB"/>
    <property type="match status" value="1"/>
</dbReference>
<dbReference type="Gene3D" id="3.40.50.410">
    <property type="entry name" value="von Willebrand factor, type A domain"/>
    <property type="match status" value="1"/>
</dbReference>
<dbReference type="InterPro" id="IPR024159">
    <property type="entry name" value="Cbl_PTB"/>
</dbReference>
<dbReference type="EMBL" id="MDYQ01000365">
    <property type="protein sequence ID" value="PRP75711.1"/>
    <property type="molecule type" value="Genomic_DNA"/>
</dbReference>
<feature type="domain" description="Cbl-PTB" evidence="7">
    <location>
        <begin position="20"/>
        <end position="329"/>
    </location>
</feature>
<evidence type="ECO:0000259" key="6">
    <source>
        <dbReference type="PROSITE" id="PS51468"/>
    </source>
</evidence>
<dbReference type="Gene3D" id="1.10.238.10">
    <property type="entry name" value="EF-hand"/>
    <property type="match status" value="1"/>
</dbReference>
<protein>
    <submittedName>
        <fullName evidence="8">Uncharacterized protein</fullName>
    </submittedName>
</protein>
<dbReference type="SMART" id="SM00327">
    <property type="entry name" value="VWA"/>
    <property type="match status" value="1"/>
</dbReference>
<gene>
    <name evidence="8" type="ORF">PROFUN_15561</name>
</gene>
<feature type="domain" description="VWFA" evidence="5">
    <location>
        <begin position="713"/>
        <end position="884"/>
    </location>
</feature>
<feature type="domain" description="SH2" evidence="4">
    <location>
        <begin position="253"/>
        <end position="342"/>
    </location>
</feature>
<evidence type="ECO:0000259" key="4">
    <source>
        <dbReference type="PROSITE" id="PS50001"/>
    </source>
</evidence>
<reference evidence="8 9" key="1">
    <citation type="journal article" date="2018" name="Genome Biol. Evol.">
        <title>Multiple Roots of Fruiting Body Formation in Amoebozoa.</title>
        <authorList>
            <person name="Hillmann F."/>
            <person name="Forbes G."/>
            <person name="Novohradska S."/>
            <person name="Ferling I."/>
            <person name="Riege K."/>
            <person name="Groth M."/>
            <person name="Westermann M."/>
            <person name="Marz M."/>
            <person name="Spaller T."/>
            <person name="Winckler T."/>
            <person name="Schaap P."/>
            <person name="Glockner G."/>
        </authorList>
    </citation>
    <scope>NUCLEOTIDE SEQUENCE [LARGE SCALE GENOMIC DNA]</scope>
    <source>
        <strain evidence="8 9">Jena</strain>
    </source>
</reference>
<dbReference type="InterPro" id="IPR000980">
    <property type="entry name" value="SH2"/>
</dbReference>
<comment type="caution">
    <text evidence="8">The sequence shown here is derived from an EMBL/GenBank/DDBJ whole genome shotgun (WGS) entry which is preliminary data.</text>
</comment>
<dbReference type="SUPFAM" id="SSF47473">
    <property type="entry name" value="EF-hand"/>
    <property type="match status" value="1"/>
</dbReference>
<dbReference type="SUPFAM" id="SSF55550">
    <property type="entry name" value="SH2 domain"/>
    <property type="match status" value="2"/>
</dbReference>
<feature type="domain" description="SH2" evidence="4">
    <location>
        <begin position="347"/>
        <end position="437"/>
    </location>
</feature>
<dbReference type="InterPro" id="IPR036465">
    <property type="entry name" value="vWFA_dom_sf"/>
</dbReference>
<dbReference type="FunCoup" id="A0A2P6MVG6">
    <property type="interactions" value="6"/>
</dbReference>
<dbReference type="SMART" id="SM00252">
    <property type="entry name" value="SH2"/>
    <property type="match status" value="2"/>
</dbReference>
<dbReference type="InterPro" id="IPR036860">
    <property type="entry name" value="SH2_dom_sf"/>
</dbReference>
<dbReference type="AlphaFoldDB" id="A0A2P6MVG6"/>
<dbReference type="CDD" id="cd00173">
    <property type="entry name" value="SH2"/>
    <property type="match status" value="2"/>
</dbReference>
<dbReference type="InterPro" id="IPR011992">
    <property type="entry name" value="EF-hand-dom_pair"/>
</dbReference>
<dbReference type="InterPro" id="IPR014741">
    <property type="entry name" value="Adaptor_Cbl_EF_hand-like"/>
</dbReference>
<keyword evidence="1" id="KW-0479">Metal-binding</keyword>
<dbReference type="SMART" id="SM00609">
    <property type="entry name" value="VIT"/>
    <property type="match status" value="1"/>
</dbReference>
<name>A0A2P6MVG6_9EUKA</name>
<evidence type="ECO:0000256" key="1">
    <source>
        <dbReference type="ARBA" id="ARBA00022723"/>
    </source>
</evidence>
<dbReference type="PROSITE" id="PS50234">
    <property type="entry name" value="VWFA"/>
    <property type="match status" value="1"/>
</dbReference>
<feature type="domain" description="VIT" evidence="6">
    <location>
        <begin position="479"/>
        <end position="605"/>
    </location>
</feature>
<dbReference type="Proteomes" id="UP000241769">
    <property type="component" value="Unassembled WGS sequence"/>
</dbReference>
<dbReference type="PANTHER" id="PTHR45737">
    <property type="entry name" value="VON WILLEBRAND FACTOR A DOMAIN-CONTAINING PROTEIN 5A"/>
    <property type="match status" value="1"/>
</dbReference>
<evidence type="ECO:0000256" key="2">
    <source>
        <dbReference type="ARBA" id="ARBA00022837"/>
    </source>
</evidence>
<keyword evidence="9" id="KW-1185">Reference proteome</keyword>
<dbReference type="Pfam" id="PF13768">
    <property type="entry name" value="VWA_3"/>
    <property type="match status" value="1"/>
</dbReference>
<evidence type="ECO:0000313" key="8">
    <source>
        <dbReference type="EMBL" id="PRP75711.1"/>
    </source>
</evidence>
<dbReference type="Pfam" id="PF00017">
    <property type="entry name" value="SH2"/>
    <property type="match status" value="2"/>
</dbReference>
<dbReference type="Pfam" id="PF02761">
    <property type="entry name" value="Cbl_N2"/>
    <property type="match status" value="1"/>
</dbReference>